<gene>
    <name evidence="1" type="ORF">SAMN04487766_11757</name>
</gene>
<dbReference type="AlphaFoldDB" id="A0A1G9ZFW9"/>
<proteinExistence type="predicted"/>
<name>A0A1G9ZFW9_9ACTO</name>
<evidence type="ECO:0000313" key="2">
    <source>
        <dbReference type="Proteomes" id="UP000199671"/>
    </source>
</evidence>
<dbReference type="EMBL" id="FNHU01000017">
    <property type="protein sequence ID" value="SDN20239.1"/>
    <property type="molecule type" value="Genomic_DNA"/>
</dbReference>
<evidence type="ECO:0000313" key="1">
    <source>
        <dbReference type="EMBL" id="SDN20239.1"/>
    </source>
</evidence>
<accession>A0A1G9ZFW9</accession>
<dbReference type="Proteomes" id="UP000199671">
    <property type="component" value="Unassembled WGS sequence"/>
</dbReference>
<sequence>MLPQASPLPPGDSTVALPSGSVRIRYKASTTDRNGILVVFSGFRKKGTLDFAGTSVRPIRNDIIWVYDEFGPEPSERYYMLDRGTLAPRTLIVELFNHLMTVFHVNEQAFTFAGFSKGGSAALYYSLVLGVRAGIIVAPQLAIGSYVTAYWPRIADSMLGSNPSSSDIARADALIPNAIRAARSSETSIYLVTSEADPLWESEILPAMTALERLNNFNLIKTNSPLVTEHIDVTPYNVPVIQGLCLLTLDGITPSIPFAENGKPRNIAPQAPDSFAQTGRAMLLQTHSEGSRIFPEIDTFIVGDPVNTHGTLNRNLLVGNARFRLGSVIDKRASWRNFDKRFVDYSAAKSATLAHRGIDISDLPEGRHRVVAEISYPGNPQEVVTTEVRSKRPIGCLAVSARQHRLFFLQAAAEGTTATVVDPDTLPSHNSCVHVDVLGINASDHRLRLRGRFFPPGLIAEQWGDCEYRLMLDDGQLLTSIELGLLDRPHESLPNTLRRAYFSDMNLEGIDISGLPRRRYLLYVVAFNASVLARTRPLGILDCSNKGTSLDAITQRQSEV</sequence>
<organism evidence="1 2">
    <name type="scientific">Actinomyces ruminicola</name>
    <dbReference type="NCBI Taxonomy" id="332524"/>
    <lineage>
        <taxon>Bacteria</taxon>
        <taxon>Bacillati</taxon>
        <taxon>Actinomycetota</taxon>
        <taxon>Actinomycetes</taxon>
        <taxon>Actinomycetales</taxon>
        <taxon>Actinomycetaceae</taxon>
        <taxon>Actinomyces</taxon>
    </lineage>
</organism>
<dbReference type="SUPFAM" id="SSF53474">
    <property type="entry name" value="alpha/beta-Hydrolases"/>
    <property type="match status" value="1"/>
</dbReference>
<protein>
    <submittedName>
        <fullName evidence="1">Uncharacterized protein</fullName>
    </submittedName>
</protein>
<dbReference type="InterPro" id="IPR029058">
    <property type="entry name" value="AB_hydrolase_fold"/>
</dbReference>
<reference evidence="1 2" key="1">
    <citation type="submission" date="2016-10" db="EMBL/GenBank/DDBJ databases">
        <authorList>
            <person name="de Groot N.N."/>
        </authorList>
    </citation>
    <scope>NUCLEOTIDE SEQUENCE [LARGE SCALE GENOMIC DNA]</scope>
    <source>
        <strain evidence="1 2">KPR-7B</strain>
    </source>
</reference>